<evidence type="ECO:0000313" key="1">
    <source>
        <dbReference type="EMBL" id="KAL0935203.1"/>
    </source>
</evidence>
<accession>A0ACC3YTH3</accession>
<gene>
    <name evidence="1" type="ORF">CTRU02_209794</name>
</gene>
<reference evidence="1 2" key="1">
    <citation type="journal article" date="2020" name="Phytopathology">
        <title>Genome Sequence Resources of Colletotrichum truncatum, C. plurivorum, C. musicola, and C. sojae: Four Species Pathogenic to Soybean (Glycine max).</title>
        <authorList>
            <person name="Rogerio F."/>
            <person name="Boufleur T.R."/>
            <person name="Ciampi-Guillardi M."/>
            <person name="Sukno S.A."/>
            <person name="Thon M.R."/>
            <person name="Massola Junior N.S."/>
            <person name="Baroncelli R."/>
        </authorList>
    </citation>
    <scope>NUCLEOTIDE SEQUENCE [LARGE SCALE GENOMIC DNA]</scope>
    <source>
        <strain evidence="1 2">CMES1059</strain>
    </source>
</reference>
<sequence>MDITPLDFVKVKTTLPTTPLPPHASRQHVVTERLILRPISSDDLQALHVLRTQPEVMKWSAVGRIDADLDETREKLAQNLPPNDASNYDFSICLRSTGQWIGIGGCKKSTGGELGWPELGYMFQKEFWGNGYATEFVQGFLSAWWSLPRSECEISVERASVRGLESLQEGELAEEILNAVVASDNPASLRIMEKWGFEKFKMWKDKNEHDQTEITLIGFCISRPTQ</sequence>
<comment type="caution">
    <text evidence="1">The sequence shown here is derived from an EMBL/GenBank/DDBJ whole genome shotgun (WGS) entry which is preliminary data.</text>
</comment>
<dbReference type="EMBL" id="VUJX02000006">
    <property type="protein sequence ID" value="KAL0935203.1"/>
    <property type="molecule type" value="Genomic_DNA"/>
</dbReference>
<dbReference type="Proteomes" id="UP000805649">
    <property type="component" value="Unassembled WGS sequence"/>
</dbReference>
<organism evidence="1 2">
    <name type="scientific">Colletotrichum truncatum</name>
    <name type="common">Anthracnose fungus</name>
    <name type="synonym">Colletotrichum capsici</name>
    <dbReference type="NCBI Taxonomy" id="5467"/>
    <lineage>
        <taxon>Eukaryota</taxon>
        <taxon>Fungi</taxon>
        <taxon>Dikarya</taxon>
        <taxon>Ascomycota</taxon>
        <taxon>Pezizomycotina</taxon>
        <taxon>Sordariomycetes</taxon>
        <taxon>Hypocreomycetidae</taxon>
        <taxon>Glomerellales</taxon>
        <taxon>Glomerellaceae</taxon>
        <taxon>Colletotrichum</taxon>
        <taxon>Colletotrichum truncatum species complex</taxon>
    </lineage>
</organism>
<keyword evidence="2" id="KW-1185">Reference proteome</keyword>
<proteinExistence type="predicted"/>
<name>A0ACC3YTH3_COLTU</name>
<protein>
    <submittedName>
        <fullName evidence="1">GNAT N-acetyltransferase</fullName>
    </submittedName>
</protein>
<evidence type="ECO:0000313" key="2">
    <source>
        <dbReference type="Proteomes" id="UP000805649"/>
    </source>
</evidence>